<evidence type="ECO:0000256" key="1">
    <source>
        <dbReference type="SAM" id="Phobius"/>
    </source>
</evidence>
<organism evidence="3 4">
    <name type="scientific">Streptomyces atroolivaceus</name>
    <dbReference type="NCBI Taxonomy" id="66869"/>
    <lineage>
        <taxon>Bacteria</taxon>
        <taxon>Bacillati</taxon>
        <taxon>Actinomycetota</taxon>
        <taxon>Actinomycetes</taxon>
        <taxon>Kitasatosporales</taxon>
        <taxon>Streptomycetaceae</taxon>
        <taxon>Streptomyces</taxon>
    </lineage>
</organism>
<feature type="transmembrane region" description="Helical" evidence="1">
    <location>
        <begin position="85"/>
        <end position="107"/>
    </location>
</feature>
<evidence type="ECO:0000259" key="2">
    <source>
        <dbReference type="Pfam" id="PF07853"/>
    </source>
</evidence>
<dbReference type="EMBL" id="JBHSJE010000003">
    <property type="protein sequence ID" value="MFC4979799.1"/>
    <property type="molecule type" value="Genomic_DNA"/>
</dbReference>
<protein>
    <submittedName>
        <fullName evidence="3">DUF1648 domain-containing protein</fullName>
    </submittedName>
</protein>
<dbReference type="Pfam" id="PF07853">
    <property type="entry name" value="DUF1648"/>
    <property type="match status" value="1"/>
</dbReference>
<dbReference type="Proteomes" id="UP001595908">
    <property type="component" value="Unassembled WGS sequence"/>
</dbReference>
<keyword evidence="1" id="KW-0812">Transmembrane</keyword>
<keyword evidence="1" id="KW-0472">Membrane</keyword>
<comment type="caution">
    <text evidence="3">The sequence shown here is derived from an EMBL/GenBank/DDBJ whole genome shotgun (WGS) entry which is preliminary data.</text>
</comment>
<dbReference type="GeneID" id="31234826"/>
<feature type="domain" description="DUF1648" evidence="2">
    <location>
        <begin position="18"/>
        <end position="58"/>
    </location>
</feature>
<feature type="transmembrane region" description="Helical" evidence="1">
    <location>
        <begin position="7"/>
        <end position="29"/>
    </location>
</feature>
<keyword evidence="1" id="KW-1133">Transmembrane helix</keyword>
<feature type="transmembrane region" description="Helical" evidence="1">
    <location>
        <begin position="175"/>
        <end position="194"/>
    </location>
</feature>
<gene>
    <name evidence="3" type="ORF">ACFPL4_15730</name>
</gene>
<reference evidence="4" key="1">
    <citation type="journal article" date="2019" name="Int. J. Syst. Evol. Microbiol.">
        <title>The Global Catalogue of Microorganisms (GCM) 10K type strain sequencing project: providing services to taxonomists for standard genome sequencing and annotation.</title>
        <authorList>
            <consortium name="The Broad Institute Genomics Platform"/>
            <consortium name="The Broad Institute Genome Sequencing Center for Infectious Disease"/>
            <person name="Wu L."/>
            <person name="Ma J."/>
        </authorList>
    </citation>
    <scope>NUCLEOTIDE SEQUENCE [LARGE SCALE GENOMIC DNA]</scope>
    <source>
        <strain evidence="4">ICMP 257</strain>
    </source>
</reference>
<keyword evidence="4" id="KW-1185">Reference proteome</keyword>
<proteinExistence type="predicted"/>
<dbReference type="RefSeq" id="WP_033302428.1">
    <property type="nucleotide sequence ID" value="NZ_JBFAGR010000046.1"/>
</dbReference>
<evidence type="ECO:0000313" key="3">
    <source>
        <dbReference type="EMBL" id="MFC4979799.1"/>
    </source>
</evidence>
<sequence>MTGFRRSALTAVPFLAATVAYAGLFLWSYDRLPERIATRFSADGAADDYMSRAAALWLGCAVLVGLGLLFTVLTSAAGKSTGARLNAAVGVGTAVTLGYPLILTVLVNRDIQDPAAAELPLWHVAVLLTGGVAAGALAWRLMGAGPHPEPSPPAPSLPLAEGEAAAWSRTVVSRALLFPAGAVAAVGAFTAVSGNRWAGLLPLVLGLACSAFAGVRVTVDRRGLTVASTVLPRPRLALPLGSIVDAGSVQVSAMGDFGGWGYRIRPGRRGVLLRSGEALSVRTSGGREYVVTVDDSTTAAALLNGLADRHARKSD</sequence>
<accession>A0ABV9V768</accession>
<name>A0ABV9V768_STRAZ</name>
<feature type="transmembrane region" description="Helical" evidence="1">
    <location>
        <begin position="119"/>
        <end position="139"/>
    </location>
</feature>
<evidence type="ECO:0000313" key="4">
    <source>
        <dbReference type="Proteomes" id="UP001595908"/>
    </source>
</evidence>
<feature type="transmembrane region" description="Helical" evidence="1">
    <location>
        <begin position="200"/>
        <end position="219"/>
    </location>
</feature>
<dbReference type="InterPro" id="IPR012867">
    <property type="entry name" value="DUF1648"/>
</dbReference>
<feature type="transmembrane region" description="Helical" evidence="1">
    <location>
        <begin position="49"/>
        <end position="73"/>
    </location>
</feature>